<evidence type="ECO:0000313" key="5">
    <source>
        <dbReference type="Proteomes" id="UP000006039"/>
    </source>
</evidence>
<feature type="domain" description="Cyanovirin-N" evidence="2">
    <location>
        <begin position="52"/>
        <end position="152"/>
    </location>
</feature>
<dbReference type="Gene3D" id="2.30.60.10">
    <property type="entry name" value="Cyanovirin-N"/>
    <property type="match status" value="1"/>
</dbReference>
<evidence type="ECO:0000259" key="2">
    <source>
        <dbReference type="SMART" id="SM01111"/>
    </source>
</evidence>
<dbReference type="Pfam" id="PF08881">
    <property type="entry name" value="CVNH"/>
    <property type="match status" value="1"/>
</dbReference>
<reference evidence="4" key="4">
    <citation type="journal article" date="2015" name="G3 (Bethesda)">
        <title>Genome sequences of three phytopathogenic species of the Magnaporthaceae family of fungi.</title>
        <authorList>
            <person name="Okagaki L.H."/>
            <person name="Nunes C.C."/>
            <person name="Sailsbery J."/>
            <person name="Clay B."/>
            <person name="Brown D."/>
            <person name="John T."/>
            <person name="Oh Y."/>
            <person name="Young N."/>
            <person name="Fitzgerald M."/>
            <person name="Haas B.J."/>
            <person name="Zeng Q."/>
            <person name="Young S."/>
            <person name="Adiconis X."/>
            <person name="Fan L."/>
            <person name="Levin J.Z."/>
            <person name="Mitchell T.K."/>
            <person name="Okubara P.A."/>
            <person name="Farman M.L."/>
            <person name="Kohn L.M."/>
            <person name="Birren B."/>
            <person name="Ma L.-J."/>
            <person name="Dean R.A."/>
        </authorList>
    </citation>
    <scope>NUCLEOTIDE SEQUENCE</scope>
    <source>
        <strain evidence="4">R3-111a-1</strain>
    </source>
</reference>
<protein>
    <recommendedName>
        <fullName evidence="2">Cyanovirin-N domain-containing protein</fullName>
    </recommendedName>
</protein>
<dbReference type="Proteomes" id="UP000006039">
    <property type="component" value="Unassembled WGS sequence"/>
</dbReference>
<sequence>MNLTIFSLAVLATVLGTTALAITKLPLEVEREGYHDSGRCSMEGLLSGRIKTTDFDDSLESHWCNYPGMKYKFAGPGSSLKLSNCLANVNGKLVWKSQGGAMQTCTSCRLQDRKSPYLSCSCDDGFGRSIDSGVINLNEHIYVDDADGVLACFGIRGTITTPAI</sequence>
<reference evidence="3" key="2">
    <citation type="submission" date="2010-07" db="EMBL/GenBank/DDBJ databases">
        <authorList>
            <consortium name="The Broad Institute Genome Sequencing Platform"/>
            <consortium name="Broad Institute Genome Sequencing Center for Infectious Disease"/>
            <person name="Ma L.-J."/>
            <person name="Dead R."/>
            <person name="Young S."/>
            <person name="Zeng Q."/>
            <person name="Koehrsen M."/>
            <person name="Alvarado L."/>
            <person name="Berlin A."/>
            <person name="Chapman S.B."/>
            <person name="Chen Z."/>
            <person name="Freedman E."/>
            <person name="Gellesch M."/>
            <person name="Goldberg J."/>
            <person name="Griggs A."/>
            <person name="Gujja S."/>
            <person name="Heilman E.R."/>
            <person name="Heiman D."/>
            <person name="Hepburn T."/>
            <person name="Howarth C."/>
            <person name="Jen D."/>
            <person name="Larson L."/>
            <person name="Mehta T."/>
            <person name="Neiman D."/>
            <person name="Pearson M."/>
            <person name="Roberts A."/>
            <person name="Saif S."/>
            <person name="Shea T."/>
            <person name="Shenoy N."/>
            <person name="Sisk P."/>
            <person name="Stolte C."/>
            <person name="Sykes S."/>
            <person name="Walk T."/>
            <person name="White J."/>
            <person name="Yandava C."/>
            <person name="Haas B."/>
            <person name="Nusbaum C."/>
            <person name="Birren B."/>
        </authorList>
    </citation>
    <scope>NUCLEOTIDE SEQUENCE</scope>
    <source>
        <strain evidence="3">R3-111a-1</strain>
    </source>
</reference>
<dbReference type="SMART" id="SM01111">
    <property type="entry name" value="CVNH"/>
    <property type="match status" value="1"/>
</dbReference>
<evidence type="ECO:0000313" key="4">
    <source>
        <dbReference type="EnsemblFungi" id="EJT72991"/>
    </source>
</evidence>
<dbReference type="SUPFAM" id="SSF51322">
    <property type="entry name" value="Cyanovirin-N"/>
    <property type="match status" value="1"/>
</dbReference>
<evidence type="ECO:0000313" key="3">
    <source>
        <dbReference type="EMBL" id="EJT72991.1"/>
    </source>
</evidence>
<dbReference type="OrthoDB" id="2441380at2759"/>
<keyword evidence="1" id="KW-0732">Signal</keyword>
<gene>
    <name evidence="4" type="primary">20350300</name>
    <name evidence="3" type="ORF">GGTG_09842</name>
</gene>
<reference evidence="3" key="3">
    <citation type="submission" date="2010-09" db="EMBL/GenBank/DDBJ databases">
        <title>Annotation of Gaeumannomyces graminis var. tritici R3-111a-1.</title>
        <authorList>
            <consortium name="The Broad Institute Genome Sequencing Platform"/>
            <person name="Ma L.-J."/>
            <person name="Dead R."/>
            <person name="Young S.K."/>
            <person name="Zeng Q."/>
            <person name="Gargeya S."/>
            <person name="Fitzgerald M."/>
            <person name="Haas B."/>
            <person name="Abouelleil A."/>
            <person name="Alvarado L."/>
            <person name="Arachchi H.M."/>
            <person name="Berlin A."/>
            <person name="Brown A."/>
            <person name="Chapman S.B."/>
            <person name="Chen Z."/>
            <person name="Dunbar C."/>
            <person name="Freedman E."/>
            <person name="Gearin G."/>
            <person name="Gellesch M."/>
            <person name="Goldberg J."/>
            <person name="Griggs A."/>
            <person name="Gujja S."/>
            <person name="Heiman D."/>
            <person name="Howarth C."/>
            <person name="Larson L."/>
            <person name="Lui A."/>
            <person name="MacDonald P.J.P."/>
            <person name="Mehta T."/>
            <person name="Montmayeur A."/>
            <person name="Murphy C."/>
            <person name="Neiman D."/>
            <person name="Pearson M."/>
            <person name="Priest M."/>
            <person name="Roberts A."/>
            <person name="Saif S."/>
            <person name="Shea T."/>
            <person name="Shenoy N."/>
            <person name="Sisk P."/>
            <person name="Stolte C."/>
            <person name="Sykes S."/>
            <person name="Yandava C."/>
            <person name="Wortman J."/>
            <person name="Nusbaum C."/>
            <person name="Birren B."/>
        </authorList>
    </citation>
    <scope>NUCLEOTIDE SEQUENCE</scope>
    <source>
        <strain evidence="3">R3-111a-1</strain>
    </source>
</reference>
<accession>J3P8K8</accession>
<dbReference type="EnsemblFungi" id="EJT72991">
    <property type="protein sequence ID" value="EJT72991"/>
    <property type="gene ID" value="GGTG_09842"/>
</dbReference>
<dbReference type="AlphaFoldDB" id="J3P8K8"/>
<dbReference type="RefSeq" id="XP_009225965.1">
    <property type="nucleotide sequence ID" value="XM_009227701.1"/>
</dbReference>
<reference evidence="5" key="1">
    <citation type="submission" date="2010-07" db="EMBL/GenBank/DDBJ databases">
        <title>The genome sequence of Gaeumannomyces graminis var. tritici strain R3-111a-1.</title>
        <authorList>
            <consortium name="The Broad Institute Genome Sequencing Platform"/>
            <person name="Ma L.-J."/>
            <person name="Dead R."/>
            <person name="Young S."/>
            <person name="Zeng Q."/>
            <person name="Koehrsen M."/>
            <person name="Alvarado L."/>
            <person name="Berlin A."/>
            <person name="Chapman S.B."/>
            <person name="Chen Z."/>
            <person name="Freedman E."/>
            <person name="Gellesch M."/>
            <person name="Goldberg J."/>
            <person name="Griggs A."/>
            <person name="Gujja S."/>
            <person name="Heilman E.R."/>
            <person name="Heiman D."/>
            <person name="Hepburn T."/>
            <person name="Howarth C."/>
            <person name="Jen D."/>
            <person name="Larson L."/>
            <person name="Mehta T."/>
            <person name="Neiman D."/>
            <person name="Pearson M."/>
            <person name="Roberts A."/>
            <person name="Saif S."/>
            <person name="Shea T."/>
            <person name="Shenoy N."/>
            <person name="Sisk P."/>
            <person name="Stolte C."/>
            <person name="Sykes S."/>
            <person name="Walk T."/>
            <person name="White J."/>
            <person name="Yandava C."/>
            <person name="Haas B."/>
            <person name="Nusbaum C."/>
            <person name="Birren B."/>
        </authorList>
    </citation>
    <scope>NUCLEOTIDE SEQUENCE [LARGE SCALE GENOMIC DNA]</scope>
    <source>
        <strain evidence="5">R3-111a-1</strain>
    </source>
</reference>
<feature type="signal peptide" evidence="1">
    <location>
        <begin position="1"/>
        <end position="19"/>
    </location>
</feature>
<keyword evidence="5" id="KW-1185">Reference proteome</keyword>
<proteinExistence type="predicted"/>
<evidence type="ECO:0000256" key="1">
    <source>
        <dbReference type="SAM" id="SignalP"/>
    </source>
</evidence>
<dbReference type="InterPro" id="IPR036673">
    <property type="entry name" value="Cyanovirin-N_sf"/>
</dbReference>
<organism evidence="3">
    <name type="scientific">Gaeumannomyces tritici (strain R3-111a-1)</name>
    <name type="common">Wheat and barley take-all root rot fungus</name>
    <name type="synonym">Gaeumannomyces graminis var. tritici</name>
    <dbReference type="NCBI Taxonomy" id="644352"/>
    <lineage>
        <taxon>Eukaryota</taxon>
        <taxon>Fungi</taxon>
        <taxon>Dikarya</taxon>
        <taxon>Ascomycota</taxon>
        <taxon>Pezizomycotina</taxon>
        <taxon>Sordariomycetes</taxon>
        <taxon>Sordariomycetidae</taxon>
        <taxon>Magnaporthales</taxon>
        <taxon>Magnaporthaceae</taxon>
        <taxon>Gaeumannomyces</taxon>
    </lineage>
</organism>
<dbReference type="InterPro" id="IPR011058">
    <property type="entry name" value="Cyanovirin-N"/>
</dbReference>
<dbReference type="STRING" id="644352.J3P8K8"/>
<dbReference type="GeneID" id="20350300"/>
<feature type="chain" id="PRO_5015095082" description="Cyanovirin-N domain-containing protein" evidence="1">
    <location>
        <begin position="20"/>
        <end position="164"/>
    </location>
</feature>
<reference evidence="4" key="5">
    <citation type="submission" date="2018-04" db="UniProtKB">
        <authorList>
            <consortium name="EnsemblFungi"/>
        </authorList>
    </citation>
    <scope>IDENTIFICATION</scope>
    <source>
        <strain evidence="4">R3-111a-1</strain>
    </source>
</reference>
<dbReference type="eggNOG" id="ENOG502RN6T">
    <property type="taxonomic scope" value="Eukaryota"/>
</dbReference>
<dbReference type="HOGENOM" id="CLU_1619117_0_0_1"/>
<dbReference type="VEuPathDB" id="FungiDB:GGTG_09842"/>
<dbReference type="EMBL" id="GL385399">
    <property type="protein sequence ID" value="EJT72991.1"/>
    <property type="molecule type" value="Genomic_DNA"/>
</dbReference>
<name>J3P8K8_GAET3</name>